<name>A0AAW2BT17_9ROSI</name>
<dbReference type="Proteomes" id="UP001459277">
    <property type="component" value="Unassembled WGS sequence"/>
</dbReference>
<protein>
    <submittedName>
        <fullName evidence="1">Uncharacterized protein</fullName>
    </submittedName>
</protein>
<evidence type="ECO:0000313" key="1">
    <source>
        <dbReference type="EMBL" id="KAK9987919.1"/>
    </source>
</evidence>
<accession>A0AAW2BT17</accession>
<keyword evidence="2" id="KW-1185">Reference proteome</keyword>
<evidence type="ECO:0000313" key="2">
    <source>
        <dbReference type="Proteomes" id="UP001459277"/>
    </source>
</evidence>
<dbReference type="AlphaFoldDB" id="A0AAW2BT17"/>
<proteinExistence type="predicted"/>
<reference evidence="1 2" key="1">
    <citation type="submission" date="2024-01" db="EMBL/GenBank/DDBJ databases">
        <title>A telomere-to-telomere, gap-free genome of sweet tea (Lithocarpus litseifolius).</title>
        <authorList>
            <person name="Zhou J."/>
        </authorList>
    </citation>
    <scope>NUCLEOTIDE SEQUENCE [LARGE SCALE GENOMIC DNA]</scope>
    <source>
        <strain evidence="1">Zhou-2022a</strain>
        <tissue evidence="1">Leaf</tissue>
    </source>
</reference>
<dbReference type="EMBL" id="JAZDWU010000010">
    <property type="protein sequence ID" value="KAK9987919.1"/>
    <property type="molecule type" value="Genomic_DNA"/>
</dbReference>
<comment type="caution">
    <text evidence="1">The sequence shown here is derived from an EMBL/GenBank/DDBJ whole genome shotgun (WGS) entry which is preliminary data.</text>
</comment>
<organism evidence="1 2">
    <name type="scientific">Lithocarpus litseifolius</name>
    <dbReference type="NCBI Taxonomy" id="425828"/>
    <lineage>
        <taxon>Eukaryota</taxon>
        <taxon>Viridiplantae</taxon>
        <taxon>Streptophyta</taxon>
        <taxon>Embryophyta</taxon>
        <taxon>Tracheophyta</taxon>
        <taxon>Spermatophyta</taxon>
        <taxon>Magnoliopsida</taxon>
        <taxon>eudicotyledons</taxon>
        <taxon>Gunneridae</taxon>
        <taxon>Pentapetalae</taxon>
        <taxon>rosids</taxon>
        <taxon>fabids</taxon>
        <taxon>Fagales</taxon>
        <taxon>Fagaceae</taxon>
        <taxon>Lithocarpus</taxon>
    </lineage>
</organism>
<gene>
    <name evidence="1" type="ORF">SO802_028158</name>
</gene>
<sequence length="181" mass="20591">MLMNLMSLSLPMETTCGSVDSLALKPTKQPTLVTDSSMFVYGEDIYQQYCWQCGLTALPLLENEILALAGLSHYNRNGFTVRKTRKALYWIDNIYCISSIVTWEKHHPSYVDIIRSAAHFNDIIVEEEKLMIQAQSLWEEEFGRMKSDTQVTEEVCFEGASVNFPGVTFDPIPNSHASSFY</sequence>